<dbReference type="EMBL" id="WIUZ02000002">
    <property type="protein sequence ID" value="KAF9790418.1"/>
    <property type="molecule type" value="Genomic_DNA"/>
</dbReference>
<keyword evidence="3" id="KW-1185">Reference proteome</keyword>
<feature type="compositionally biased region" description="Low complexity" evidence="1">
    <location>
        <begin position="221"/>
        <end position="238"/>
    </location>
</feature>
<comment type="caution">
    <text evidence="2">The sequence shown here is derived from an EMBL/GenBank/DDBJ whole genome shotgun (WGS) entry which is preliminary data.</text>
</comment>
<evidence type="ECO:0000256" key="1">
    <source>
        <dbReference type="SAM" id="MobiDB-lite"/>
    </source>
</evidence>
<sequence>MSGPLIYDSTFFQSHPTPPSPCIPHRRHGQVSLQHAQNIFLAAPFDPRPSTPTNFHEGLPPHPNDLGSQHHRSRSERSRKAMSVPVRHLSSIPPPPQNISRAPHPGDIGSVSQQRFAWAHDEVIAEFSPRDQLVLNHVLASAPNQNRPPSRTVSVHGPLPPRLKVNPRQSRSRNWRANDAESLPPRFRSPHSSPGPRVPSPPSTPPWNRPPHANLSRVDVNNSNLPPFSNLPPQLSQPQHLSSFLQSNVSYRPQQIIDTRREQSKRIDISPKSKTLAPIGAERAQLLAINPKFCAVNNCTPHNSRNPTPPNSYSYDPLLQAIRPSHLPRTPQLPIGPSDLEKLYNRLRRTRNVSRILSPLNPIRNPESLVPSDAKWMKEEREIRRRRVMTSLDTSAFARRACDRRSRTECEEFMPGLDISDHCYRCRQDSLCKRLLVQRVREMLRSTSTSPISSEGTLSSDEEDEILGSHVDPITTLGKGFELRTGVTVADIDAITGDEDAITLPSTVELMA</sequence>
<feature type="region of interest" description="Disordered" evidence="1">
    <location>
        <begin position="141"/>
        <end position="238"/>
    </location>
</feature>
<dbReference type="OrthoDB" id="2666887at2759"/>
<organism evidence="2 3">
    <name type="scientific">Thelephora terrestris</name>
    <dbReference type="NCBI Taxonomy" id="56493"/>
    <lineage>
        <taxon>Eukaryota</taxon>
        <taxon>Fungi</taxon>
        <taxon>Dikarya</taxon>
        <taxon>Basidiomycota</taxon>
        <taxon>Agaricomycotina</taxon>
        <taxon>Agaricomycetes</taxon>
        <taxon>Thelephorales</taxon>
        <taxon>Thelephoraceae</taxon>
        <taxon>Thelephora</taxon>
    </lineage>
</organism>
<name>A0A9P6HLY1_9AGAM</name>
<evidence type="ECO:0000313" key="2">
    <source>
        <dbReference type="EMBL" id="KAF9790418.1"/>
    </source>
</evidence>
<feature type="compositionally biased region" description="Pro residues" evidence="1">
    <location>
        <begin position="196"/>
        <end position="209"/>
    </location>
</feature>
<feature type="compositionally biased region" description="Polar residues" evidence="1">
    <location>
        <begin position="142"/>
        <end position="153"/>
    </location>
</feature>
<dbReference type="AlphaFoldDB" id="A0A9P6HLY1"/>
<proteinExistence type="predicted"/>
<dbReference type="Proteomes" id="UP000736335">
    <property type="component" value="Unassembled WGS sequence"/>
</dbReference>
<reference evidence="2" key="1">
    <citation type="journal article" date="2020" name="Nat. Commun.">
        <title>Large-scale genome sequencing of mycorrhizal fungi provides insights into the early evolution of symbiotic traits.</title>
        <authorList>
            <person name="Miyauchi S."/>
            <person name="Kiss E."/>
            <person name="Kuo A."/>
            <person name="Drula E."/>
            <person name="Kohler A."/>
            <person name="Sanchez-Garcia M."/>
            <person name="Morin E."/>
            <person name="Andreopoulos B."/>
            <person name="Barry K.W."/>
            <person name="Bonito G."/>
            <person name="Buee M."/>
            <person name="Carver A."/>
            <person name="Chen C."/>
            <person name="Cichocki N."/>
            <person name="Clum A."/>
            <person name="Culley D."/>
            <person name="Crous P.W."/>
            <person name="Fauchery L."/>
            <person name="Girlanda M."/>
            <person name="Hayes R.D."/>
            <person name="Keri Z."/>
            <person name="LaButti K."/>
            <person name="Lipzen A."/>
            <person name="Lombard V."/>
            <person name="Magnuson J."/>
            <person name="Maillard F."/>
            <person name="Murat C."/>
            <person name="Nolan M."/>
            <person name="Ohm R.A."/>
            <person name="Pangilinan J."/>
            <person name="Pereira M.F."/>
            <person name="Perotto S."/>
            <person name="Peter M."/>
            <person name="Pfister S."/>
            <person name="Riley R."/>
            <person name="Sitrit Y."/>
            <person name="Stielow J.B."/>
            <person name="Szollosi G."/>
            <person name="Zifcakova L."/>
            <person name="Stursova M."/>
            <person name="Spatafora J.W."/>
            <person name="Tedersoo L."/>
            <person name="Vaario L.M."/>
            <person name="Yamada A."/>
            <person name="Yan M."/>
            <person name="Wang P."/>
            <person name="Xu J."/>
            <person name="Bruns T."/>
            <person name="Baldrian P."/>
            <person name="Vilgalys R."/>
            <person name="Dunand C."/>
            <person name="Henrissat B."/>
            <person name="Grigoriev I.V."/>
            <person name="Hibbett D."/>
            <person name="Nagy L.G."/>
            <person name="Martin F.M."/>
        </authorList>
    </citation>
    <scope>NUCLEOTIDE SEQUENCE</scope>
    <source>
        <strain evidence="2">UH-Tt-Lm1</strain>
    </source>
</reference>
<accession>A0A9P6HLY1</accession>
<protein>
    <submittedName>
        <fullName evidence="2">Uncharacterized protein</fullName>
    </submittedName>
</protein>
<evidence type="ECO:0000313" key="3">
    <source>
        <dbReference type="Proteomes" id="UP000736335"/>
    </source>
</evidence>
<reference evidence="2" key="2">
    <citation type="submission" date="2020-11" db="EMBL/GenBank/DDBJ databases">
        <authorList>
            <consortium name="DOE Joint Genome Institute"/>
            <person name="Kuo A."/>
            <person name="Miyauchi S."/>
            <person name="Kiss E."/>
            <person name="Drula E."/>
            <person name="Kohler A."/>
            <person name="Sanchez-Garcia M."/>
            <person name="Andreopoulos B."/>
            <person name="Barry K.W."/>
            <person name="Bonito G."/>
            <person name="Buee M."/>
            <person name="Carver A."/>
            <person name="Chen C."/>
            <person name="Cichocki N."/>
            <person name="Clum A."/>
            <person name="Culley D."/>
            <person name="Crous P.W."/>
            <person name="Fauchery L."/>
            <person name="Girlanda M."/>
            <person name="Hayes R."/>
            <person name="Keri Z."/>
            <person name="Labutti K."/>
            <person name="Lipzen A."/>
            <person name="Lombard V."/>
            <person name="Magnuson J."/>
            <person name="Maillard F."/>
            <person name="Morin E."/>
            <person name="Murat C."/>
            <person name="Nolan M."/>
            <person name="Ohm R."/>
            <person name="Pangilinan J."/>
            <person name="Pereira M."/>
            <person name="Perotto S."/>
            <person name="Peter M."/>
            <person name="Riley R."/>
            <person name="Sitrit Y."/>
            <person name="Stielow B."/>
            <person name="Szollosi G."/>
            <person name="Zifcakova L."/>
            <person name="Stursova M."/>
            <person name="Spatafora J.W."/>
            <person name="Tedersoo L."/>
            <person name="Vaario L.-M."/>
            <person name="Yamada A."/>
            <person name="Yan M."/>
            <person name="Wang P."/>
            <person name="Xu J."/>
            <person name="Bruns T."/>
            <person name="Baldrian P."/>
            <person name="Vilgalys R."/>
            <person name="Henrissat B."/>
            <person name="Grigoriev I.V."/>
            <person name="Hibbett D."/>
            <person name="Nagy L.G."/>
            <person name="Martin F.M."/>
        </authorList>
    </citation>
    <scope>NUCLEOTIDE SEQUENCE</scope>
    <source>
        <strain evidence="2">UH-Tt-Lm1</strain>
    </source>
</reference>
<gene>
    <name evidence="2" type="ORF">BJ322DRAFT_1017137</name>
</gene>
<feature type="region of interest" description="Disordered" evidence="1">
    <location>
        <begin position="48"/>
        <end position="110"/>
    </location>
</feature>